<reference evidence="2 3" key="1">
    <citation type="journal article" date="2023" name="Sci. Data">
        <title>Genome assembly of the Korean intertidal mud-creeper Batillaria attramentaria.</title>
        <authorList>
            <person name="Patra A.K."/>
            <person name="Ho P.T."/>
            <person name="Jun S."/>
            <person name="Lee S.J."/>
            <person name="Kim Y."/>
            <person name="Won Y.J."/>
        </authorList>
    </citation>
    <scope>NUCLEOTIDE SEQUENCE [LARGE SCALE GENOMIC DNA]</scope>
    <source>
        <strain evidence="2">Wonlab-2016</strain>
    </source>
</reference>
<sequence>MCESSVLTVSTDCSSAGQCPESSVSVKKFEDDAPFGQAPYLEVNGKKYGQSVAIASYLARELADGEPASQLPYRIIRRFVRLTRASPIGSLTLADLYVYDVMYSLGKIRNYDAGAAFPELQTLKDKVESNPALKQYLANRKDTLM</sequence>
<dbReference type="SUPFAM" id="SSF52833">
    <property type="entry name" value="Thioredoxin-like"/>
    <property type="match status" value="1"/>
</dbReference>
<comment type="caution">
    <text evidence="2">The sequence shown here is derived from an EMBL/GenBank/DDBJ whole genome shotgun (WGS) entry which is preliminary data.</text>
</comment>
<dbReference type="Proteomes" id="UP001519460">
    <property type="component" value="Unassembled WGS sequence"/>
</dbReference>
<feature type="domain" description="GST N-terminal" evidence="1">
    <location>
        <begin position="1"/>
        <end position="66"/>
    </location>
</feature>
<dbReference type="PANTHER" id="PTHR11571">
    <property type="entry name" value="GLUTATHIONE S-TRANSFERASE"/>
    <property type="match status" value="1"/>
</dbReference>
<dbReference type="Pfam" id="PF02798">
    <property type="entry name" value="GST_N"/>
    <property type="match status" value="1"/>
</dbReference>
<dbReference type="PANTHER" id="PTHR11571:SF150">
    <property type="entry name" value="GLUTATHIONE S-TRANSFERASE"/>
    <property type="match status" value="1"/>
</dbReference>
<accession>A0ABD0M1J1</accession>
<evidence type="ECO:0000259" key="1">
    <source>
        <dbReference type="PROSITE" id="PS50404"/>
    </source>
</evidence>
<dbReference type="InterPro" id="IPR004046">
    <property type="entry name" value="GST_C"/>
</dbReference>
<dbReference type="Pfam" id="PF14497">
    <property type="entry name" value="GST_C_3"/>
    <property type="match status" value="1"/>
</dbReference>
<proteinExistence type="predicted"/>
<dbReference type="AlphaFoldDB" id="A0ABD0M1J1"/>
<dbReference type="EMBL" id="JACVVK020000012">
    <property type="protein sequence ID" value="KAK7505092.1"/>
    <property type="molecule type" value="Genomic_DNA"/>
</dbReference>
<keyword evidence="3" id="KW-1185">Reference proteome</keyword>
<dbReference type="SUPFAM" id="SSF47616">
    <property type="entry name" value="GST C-terminal domain-like"/>
    <property type="match status" value="1"/>
</dbReference>
<dbReference type="PROSITE" id="PS50404">
    <property type="entry name" value="GST_NTER"/>
    <property type="match status" value="1"/>
</dbReference>
<evidence type="ECO:0000313" key="2">
    <source>
        <dbReference type="EMBL" id="KAK7505092.1"/>
    </source>
</evidence>
<dbReference type="Gene3D" id="1.20.1050.10">
    <property type="match status" value="1"/>
</dbReference>
<dbReference type="InterPro" id="IPR036249">
    <property type="entry name" value="Thioredoxin-like_sf"/>
</dbReference>
<organism evidence="2 3">
    <name type="scientific">Batillaria attramentaria</name>
    <dbReference type="NCBI Taxonomy" id="370345"/>
    <lineage>
        <taxon>Eukaryota</taxon>
        <taxon>Metazoa</taxon>
        <taxon>Spiralia</taxon>
        <taxon>Lophotrochozoa</taxon>
        <taxon>Mollusca</taxon>
        <taxon>Gastropoda</taxon>
        <taxon>Caenogastropoda</taxon>
        <taxon>Sorbeoconcha</taxon>
        <taxon>Cerithioidea</taxon>
        <taxon>Batillariidae</taxon>
        <taxon>Batillaria</taxon>
    </lineage>
</organism>
<name>A0ABD0M1J1_9CAEN</name>
<protein>
    <recommendedName>
        <fullName evidence="1">GST N-terminal domain-containing protein</fullName>
    </recommendedName>
</protein>
<dbReference type="InterPro" id="IPR004045">
    <property type="entry name" value="Glutathione_S-Trfase_N"/>
</dbReference>
<dbReference type="Gene3D" id="1.20.1050.130">
    <property type="match status" value="1"/>
</dbReference>
<dbReference type="InterPro" id="IPR036282">
    <property type="entry name" value="Glutathione-S-Trfase_C_sf"/>
</dbReference>
<evidence type="ECO:0000313" key="3">
    <source>
        <dbReference type="Proteomes" id="UP001519460"/>
    </source>
</evidence>
<gene>
    <name evidence="2" type="ORF">BaRGS_00003662</name>
</gene>
<dbReference type="InterPro" id="IPR050213">
    <property type="entry name" value="GST_superfamily"/>
</dbReference>